<evidence type="ECO:0000313" key="2">
    <source>
        <dbReference type="Proteomes" id="UP000611629"/>
    </source>
</evidence>
<protein>
    <recommendedName>
        <fullName evidence="3">Replicative helicase inhibitor G39P N-terminal domain-containing protein</fullName>
    </recommendedName>
</protein>
<evidence type="ECO:0000313" key="1">
    <source>
        <dbReference type="EMBL" id="NYB74844.1"/>
    </source>
</evidence>
<comment type="caution">
    <text evidence="1">The sequence shown here is derived from an EMBL/GenBank/DDBJ whole genome shotgun (WGS) entry which is preliminary data.</text>
</comment>
<dbReference type="RefSeq" id="WP_179238546.1">
    <property type="nucleotide sequence ID" value="NZ_JACBNQ010000013.1"/>
</dbReference>
<name>A0A974GWT8_SEDHY</name>
<accession>A0A974GWT8</accession>
<proteinExistence type="predicted"/>
<sequence length="181" mass="20016">MNKIETLGILSVLKSAYPAFYKDISKQEAENIVNLWAEMFAADDFNTVKAAVKAHIASDTKGFPPVIGQIKEKLNIITSPAQMTEQEAWSHVSRAIKNSAYHAAEEFDKLPEILKKVVGGPSQLKDWALTESKEAQTVIASNVMRSYRVELTQNKEYKALPSDVKKLMENASTMIEGGVNG</sequence>
<dbReference type="Proteomes" id="UP000611629">
    <property type="component" value="Unassembled WGS sequence"/>
</dbReference>
<dbReference type="Gene3D" id="1.10.8.200">
    <property type="entry name" value="Replisome organizer (g39p helicase loader/inhibitor protein)"/>
    <property type="match status" value="1"/>
</dbReference>
<evidence type="ECO:0008006" key="3">
    <source>
        <dbReference type="Google" id="ProtNLM"/>
    </source>
</evidence>
<dbReference type="EMBL" id="JACBNQ010000013">
    <property type="protein sequence ID" value="NYB74844.1"/>
    <property type="molecule type" value="Genomic_DNA"/>
</dbReference>
<organism evidence="1 2">
    <name type="scientific">Sedimentibacter hydroxybenzoicus DSM 7310</name>
    <dbReference type="NCBI Taxonomy" id="1123245"/>
    <lineage>
        <taxon>Bacteria</taxon>
        <taxon>Bacillati</taxon>
        <taxon>Bacillota</taxon>
        <taxon>Tissierellia</taxon>
        <taxon>Sedimentibacter</taxon>
    </lineage>
</organism>
<dbReference type="AlphaFoldDB" id="A0A974GWT8"/>
<keyword evidence="2" id="KW-1185">Reference proteome</keyword>
<reference evidence="1" key="1">
    <citation type="submission" date="2020-07" db="EMBL/GenBank/DDBJ databases">
        <title>Genomic analysis of a strain of Sedimentibacter Hydroxybenzoicus DSM7310.</title>
        <authorList>
            <person name="Ma S."/>
        </authorList>
    </citation>
    <scope>NUCLEOTIDE SEQUENCE</scope>
    <source>
        <strain evidence="1">DSM 7310</strain>
    </source>
</reference>
<gene>
    <name evidence="1" type="ORF">HZF24_11915</name>
</gene>